<evidence type="ECO:0000313" key="3">
    <source>
        <dbReference type="Proteomes" id="UP001596392"/>
    </source>
</evidence>
<comment type="caution">
    <text evidence="2">The sequence shown here is derived from an EMBL/GenBank/DDBJ whole genome shotgun (WGS) entry which is preliminary data.</text>
</comment>
<dbReference type="RefSeq" id="WP_376809898.1">
    <property type="nucleotide sequence ID" value="NZ_JBHTAC010000050.1"/>
</dbReference>
<name>A0ABW2H4F1_9ACTN</name>
<reference evidence="3" key="1">
    <citation type="journal article" date="2019" name="Int. J. Syst. Evol. Microbiol.">
        <title>The Global Catalogue of Microorganisms (GCM) 10K type strain sequencing project: providing services to taxonomists for standard genome sequencing and annotation.</title>
        <authorList>
            <consortium name="The Broad Institute Genomics Platform"/>
            <consortium name="The Broad Institute Genome Sequencing Center for Infectious Disease"/>
            <person name="Wu L."/>
            <person name="Ma J."/>
        </authorList>
    </citation>
    <scope>NUCLEOTIDE SEQUENCE [LARGE SCALE GENOMIC DNA]</scope>
    <source>
        <strain evidence="3">CGMCC 1.9106</strain>
    </source>
</reference>
<protein>
    <recommendedName>
        <fullName evidence="4">Lipoprotein</fullName>
    </recommendedName>
</protein>
<gene>
    <name evidence="2" type="ORF">ACFQO7_32105</name>
</gene>
<evidence type="ECO:0008006" key="4">
    <source>
        <dbReference type="Google" id="ProtNLM"/>
    </source>
</evidence>
<dbReference type="Proteomes" id="UP001596392">
    <property type="component" value="Unassembled WGS sequence"/>
</dbReference>
<evidence type="ECO:0000313" key="2">
    <source>
        <dbReference type="EMBL" id="MFC7247142.1"/>
    </source>
</evidence>
<accession>A0ABW2H4F1</accession>
<proteinExistence type="predicted"/>
<sequence>MVMLALVVAGCSDSGDDGPQVASAVPPSAAPSAAASAPPAKETDFDKALRYVRCMNDQPKIDRENKDLPDPVLGKSLAVSDFLHTKAFAACKAHVPATWPIQEDAGYLAANREFFGCLRDKGIDLPEPDAKGMMLYPSYDTPQWTAAVDKCIHLYKDAALGTG</sequence>
<feature type="compositionally biased region" description="Low complexity" evidence="1">
    <location>
        <begin position="21"/>
        <end position="40"/>
    </location>
</feature>
<feature type="region of interest" description="Disordered" evidence="1">
    <location>
        <begin position="12"/>
        <end position="41"/>
    </location>
</feature>
<evidence type="ECO:0000256" key="1">
    <source>
        <dbReference type="SAM" id="MobiDB-lite"/>
    </source>
</evidence>
<organism evidence="2 3">
    <name type="scientific">Catellatospora aurea</name>
    <dbReference type="NCBI Taxonomy" id="1337874"/>
    <lineage>
        <taxon>Bacteria</taxon>
        <taxon>Bacillati</taxon>
        <taxon>Actinomycetota</taxon>
        <taxon>Actinomycetes</taxon>
        <taxon>Micromonosporales</taxon>
        <taxon>Micromonosporaceae</taxon>
        <taxon>Catellatospora</taxon>
    </lineage>
</organism>
<keyword evidence="3" id="KW-1185">Reference proteome</keyword>
<dbReference type="EMBL" id="JBHTAC010000050">
    <property type="protein sequence ID" value="MFC7247142.1"/>
    <property type="molecule type" value="Genomic_DNA"/>
</dbReference>